<dbReference type="EMBL" id="JACGWM010000002">
    <property type="protein sequence ID" value="KAL0390360.1"/>
    <property type="molecule type" value="Genomic_DNA"/>
</dbReference>
<feature type="region of interest" description="Disordered" evidence="1">
    <location>
        <begin position="92"/>
        <end position="115"/>
    </location>
</feature>
<dbReference type="AlphaFoldDB" id="A0AAW2SEA3"/>
<evidence type="ECO:0000256" key="1">
    <source>
        <dbReference type="SAM" id="MobiDB-lite"/>
    </source>
</evidence>
<organism evidence="2">
    <name type="scientific">Sesamum calycinum</name>
    <dbReference type="NCBI Taxonomy" id="2727403"/>
    <lineage>
        <taxon>Eukaryota</taxon>
        <taxon>Viridiplantae</taxon>
        <taxon>Streptophyta</taxon>
        <taxon>Embryophyta</taxon>
        <taxon>Tracheophyta</taxon>
        <taxon>Spermatophyta</taxon>
        <taxon>Magnoliopsida</taxon>
        <taxon>eudicotyledons</taxon>
        <taxon>Gunneridae</taxon>
        <taxon>Pentapetalae</taxon>
        <taxon>asterids</taxon>
        <taxon>lamiids</taxon>
        <taxon>Lamiales</taxon>
        <taxon>Pedaliaceae</taxon>
        <taxon>Sesamum</taxon>
    </lineage>
</organism>
<sequence>KYCRDQKRISMEPYMEKSVHHKIFRRKSKKFSLGRLCVLARFCGQNSERTSSAKGINVCSSDGCNTQVTRMRMFILGGLIRKFLKMENMETVPENHRRTQVATSDSQEKNAARPNTKDLLHPCYQKLQHLENSVTELLKKPAKIPPEKEEIIFESLNRIKSIEYDLQKTKKALLATTSKQESFPNHWRY</sequence>
<dbReference type="PANTHER" id="PTHR45657">
    <property type="entry name" value="CRAL-TRIO DOMAIN-CONTAINING PROTEIN YKL091C-RELATED"/>
    <property type="match status" value="1"/>
</dbReference>
<reference evidence="2" key="2">
    <citation type="journal article" date="2024" name="Plant">
        <title>Genomic evolution and insights into agronomic trait innovations of Sesamum species.</title>
        <authorList>
            <person name="Miao H."/>
            <person name="Wang L."/>
            <person name="Qu L."/>
            <person name="Liu H."/>
            <person name="Sun Y."/>
            <person name="Le M."/>
            <person name="Wang Q."/>
            <person name="Wei S."/>
            <person name="Zheng Y."/>
            <person name="Lin W."/>
            <person name="Duan Y."/>
            <person name="Cao H."/>
            <person name="Xiong S."/>
            <person name="Wang X."/>
            <person name="Wei L."/>
            <person name="Li C."/>
            <person name="Ma Q."/>
            <person name="Ju M."/>
            <person name="Zhao R."/>
            <person name="Li G."/>
            <person name="Mu C."/>
            <person name="Tian Q."/>
            <person name="Mei H."/>
            <person name="Zhang T."/>
            <person name="Gao T."/>
            <person name="Zhang H."/>
        </authorList>
    </citation>
    <scope>NUCLEOTIDE SEQUENCE</scope>
    <source>
        <strain evidence="2">KEN8</strain>
    </source>
</reference>
<feature type="non-terminal residue" evidence="2">
    <location>
        <position position="1"/>
    </location>
</feature>
<proteinExistence type="predicted"/>
<dbReference type="InterPro" id="IPR051026">
    <property type="entry name" value="PI/PC_transfer"/>
</dbReference>
<name>A0AAW2SEA3_9LAMI</name>
<reference evidence="2" key="1">
    <citation type="submission" date="2020-06" db="EMBL/GenBank/DDBJ databases">
        <authorList>
            <person name="Li T."/>
            <person name="Hu X."/>
            <person name="Zhang T."/>
            <person name="Song X."/>
            <person name="Zhang H."/>
            <person name="Dai N."/>
            <person name="Sheng W."/>
            <person name="Hou X."/>
            <person name="Wei L."/>
        </authorList>
    </citation>
    <scope>NUCLEOTIDE SEQUENCE</scope>
    <source>
        <strain evidence="2">KEN8</strain>
        <tissue evidence="2">Leaf</tissue>
    </source>
</reference>
<accession>A0AAW2SEA3</accession>
<protein>
    <submittedName>
        <fullName evidence="2">Phosphatidylinositol/phosphatidylcholine transfer protein SFH9</fullName>
    </submittedName>
</protein>
<comment type="caution">
    <text evidence="2">The sequence shown here is derived from an EMBL/GenBank/DDBJ whole genome shotgun (WGS) entry which is preliminary data.</text>
</comment>
<feature type="compositionally biased region" description="Basic and acidic residues" evidence="1">
    <location>
        <begin position="106"/>
        <end position="115"/>
    </location>
</feature>
<evidence type="ECO:0000313" key="2">
    <source>
        <dbReference type="EMBL" id="KAL0390360.1"/>
    </source>
</evidence>
<gene>
    <name evidence="2" type="ORF">Scaly_0393100</name>
</gene>
<dbReference type="PANTHER" id="PTHR45657:SF43">
    <property type="entry name" value="PHOSPHATIDYLINOSITOL_PHOSPHATIDYLCHOLINE TRANSFER PROTEIN SFH9"/>
    <property type="match status" value="1"/>
</dbReference>